<dbReference type="GO" id="GO:0006298">
    <property type="term" value="P:mismatch repair"/>
    <property type="evidence" value="ECO:0007669"/>
    <property type="project" value="UniProtKB-UniRule"/>
</dbReference>
<evidence type="ECO:0000256" key="2">
    <source>
        <dbReference type="ARBA" id="ARBA00021982"/>
    </source>
</evidence>
<dbReference type="InterPro" id="IPR036187">
    <property type="entry name" value="DNA_mismatch_repair_MutS_sf"/>
</dbReference>
<feature type="domain" description="DNA mismatch repair proteins mutS family" evidence="11">
    <location>
        <begin position="695"/>
        <end position="711"/>
    </location>
</feature>
<dbReference type="EMBL" id="JANSUY010000013">
    <property type="protein sequence ID" value="MCR9016132.1"/>
    <property type="molecule type" value="Genomic_DNA"/>
</dbReference>
<keyword evidence="13" id="KW-1185">Reference proteome</keyword>
<evidence type="ECO:0000256" key="1">
    <source>
        <dbReference type="ARBA" id="ARBA00006271"/>
    </source>
</evidence>
<dbReference type="RefSeq" id="WP_258423988.1">
    <property type="nucleotide sequence ID" value="NZ_JANSUY010000013.1"/>
</dbReference>
<dbReference type="InterPro" id="IPR007860">
    <property type="entry name" value="DNA_mmatch_repair_MutS_con_dom"/>
</dbReference>
<dbReference type="Proteomes" id="UP001142175">
    <property type="component" value="Unassembled WGS sequence"/>
</dbReference>
<evidence type="ECO:0000256" key="5">
    <source>
        <dbReference type="ARBA" id="ARBA00022840"/>
    </source>
</evidence>
<dbReference type="InterPro" id="IPR027417">
    <property type="entry name" value="P-loop_NTPase"/>
</dbReference>
<feature type="binding site" evidence="9">
    <location>
        <begin position="621"/>
        <end position="628"/>
    </location>
    <ligand>
        <name>ATP</name>
        <dbReference type="ChEBI" id="CHEBI:30616"/>
    </ligand>
</feature>
<dbReference type="Pfam" id="PF05190">
    <property type="entry name" value="MutS_IV"/>
    <property type="match status" value="1"/>
</dbReference>
<dbReference type="HAMAP" id="MF_00096">
    <property type="entry name" value="MutS"/>
    <property type="match status" value="1"/>
</dbReference>
<dbReference type="CDD" id="cd03284">
    <property type="entry name" value="ABC_MutS1"/>
    <property type="match status" value="1"/>
</dbReference>
<dbReference type="GO" id="GO:0003684">
    <property type="term" value="F:damaged DNA binding"/>
    <property type="evidence" value="ECO:0007669"/>
    <property type="project" value="UniProtKB-UniRule"/>
</dbReference>
<dbReference type="InterPro" id="IPR045076">
    <property type="entry name" value="MutS"/>
</dbReference>
<dbReference type="InterPro" id="IPR007696">
    <property type="entry name" value="DNA_mismatch_repair_MutS_core"/>
</dbReference>
<dbReference type="InterPro" id="IPR007695">
    <property type="entry name" value="DNA_mismatch_repair_MutS-lik_N"/>
</dbReference>
<dbReference type="GO" id="GO:0005829">
    <property type="term" value="C:cytosol"/>
    <property type="evidence" value="ECO:0007669"/>
    <property type="project" value="TreeGrafter"/>
</dbReference>
<dbReference type="Gene3D" id="1.10.1420.10">
    <property type="match status" value="2"/>
</dbReference>
<dbReference type="Gene3D" id="3.40.1170.10">
    <property type="entry name" value="DNA repair protein MutS, domain I"/>
    <property type="match status" value="1"/>
</dbReference>
<dbReference type="SMART" id="SM00534">
    <property type="entry name" value="MUTSac"/>
    <property type="match status" value="1"/>
</dbReference>
<name>A0A9X2P671_9BACT</name>
<dbReference type="GO" id="GO:0140664">
    <property type="term" value="F:ATP-dependent DNA damage sensor activity"/>
    <property type="evidence" value="ECO:0007669"/>
    <property type="project" value="InterPro"/>
</dbReference>
<evidence type="ECO:0000256" key="7">
    <source>
        <dbReference type="ARBA" id="ARBA00023204"/>
    </source>
</evidence>
<reference evidence="12" key="1">
    <citation type="submission" date="2022-08" db="EMBL/GenBank/DDBJ databases">
        <authorList>
            <person name="Zhang D."/>
        </authorList>
    </citation>
    <scope>NUCLEOTIDE SEQUENCE</scope>
    <source>
        <strain evidence="12">XJ19-11</strain>
    </source>
</reference>
<sequence>MAKERDNEVKETPLMKQYNAIKAKHPGALLLFRVGDFYETFGEDAIKASKVLDIVLTKRANGAASHIELAGFPHHSLDTYLPKLVRAGNRVAICDQLEDPKDVKGIVKRGVTELVTPGLSFNDNVLDKRKNNYLASVYFGKETLGISFLDLSTGEFMCSEGSQSYIEKLLQSFSPSEVIYSKAARAKAQEILKDQFTTFHCEDWVFQLDYTYDKLTEHFGTANLKGFGIETLEHGIISAGAILYYLEETEHKEVKHISSISRIAEEKYVWLDKFTIRNLELVYSQQDGGVPLINILDQTITPMGSRMMKKWMVLPLKEKEPIEERLKVVDYFFESPDLSEGILGHLKHIGDLERLISKVAVGRINPREMNQLKRALKNTLPIKEILKESKNSSLKKLSDQISSCEFLLDKIERELQEDAPMLIHQGGIIKSGVDDELDEYRNLANTGKDYLVALQQRETQRTGISSLKVAFNKVFGYYLEVTNAHKDKVPQEWIRKQTLVNAERYITPELKEYEEKILNAEDRMLAIEQKYFLALVLDASEYVSQIQQNARILATVDCLLSFSVVAKKNNYCRPKIAETDSLEIKDGRHPVIERQLPIGEEYVPNDIYLDNESQQIIIITGPNMAGKSALLRQTALIVLMAQMGSFVPASYSRIGIIDKVFTRVGASDNLSKGESTFMVEMTETASILNNLSDRSLVLMDEIGRGTSTYDGISIAWSIVEFLHNHPKFRAKTLFATHYHELNQLAEDFPKIKNFNVSVKEVGNKVIFMRKLKEGGSEHSFGIHVAQMAGMPNPIVLRASEIMGHLEKDKEMNAPKDRIKDMPKSNYQLSLFDADPKFKEAQEMLSAIDINTISPIEALIKLNEIKKKLGN</sequence>
<dbReference type="Pfam" id="PF05192">
    <property type="entry name" value="MutS_III"/>
    <property type="match status" value="1"/>
</dbReference>
<evidence type="ECO:0000259" key="11">
    <source>
        <dbReference type="PROSITE" id="PS00486"/>
    </source>
</evidence>
<dbReference type="SMART" id="SM00533">
    <property type="entry name" value="MUTSd"/>
    <property type="match status" value="1"/>
</dbReference>
<evidence type="ECO:0000256" key="8">
    <source>
        <dbReference type="ARBA" id="ARBA00024647"/>
    </source>
</evidence>
<comment type="caution">
    <text evidence="12">The sequence shown here is derived from an EMBL/GenBank/DDBJ whole genome shotgun (WGS) entry which is preliminary data.</text>
</comment>
<dbReference type="NCBIfam" id="NF003810">
    <property type="entry name" value="PRK05399.1"/>
    <property type="match status" value="1"/>
</dbReference>
<keyword evidence="7 9" id="KW-0234">DNA repair</keyword>
<dbReference type="Pfam" id="PF00488">
    <property type="entry name" value="MutS_V"/>
    <property type="match status" value="1"/>
</dbReference>
<dbReference type="PANTHER" id="PTHR11361">
    <property type="entry name" value="DNA MISMATCH REPAIR PROTEIN MUTS FAMILY MEMBER"/>
    <property type="match status" value="1"/>
</dbReference>
<dbReference type="PIRSF" id="PIRSF037677">
    <property type="entry name" value="DNA_mis_repair_Msh6"/>
    <property type="match status" value="1"/>
</dbReference>
<keyword evidence="3 9" id="KW-0547">Nucleotide-binding</keyword>
<dbReference type="SUPFAM" id="SSF52540">
    <property type="entry name" value="P-loop containing nucleoside triphosphate hydrolases"/>
    <property type="match status" value="1"/>
</dbReference>
<comment type="similarity">
    <text evidence="1 9 10">Belongs to the DNA mismatch repair MutS family.</text>
</comment>
<dbReference type="FunFam" id="3.40.1170.10:FF:000001">
    <property type="entry name" value="DNA mismatch repair protein MutS"/>
    <property type="match status" value="1"/>
</dbReference>
<dbReference type="Gene3D" id="3.40.50.300">
    <property type="entry name" value="P-loop containing nucleotide triphosphate hydrolases"/>
    <property type="match status" value="1"/>
</dbReference>
<evidence type="ECO:0000256" key="3">
    <source>
        <dbReference type="ARBA" id="ARBA00022741"/>
    </source>
</evidence>
<dbReference type="NCBIfam" id="TIGR01070">
    <property type="entry name" value="mutS1"/>
    <property type="match status" value="1"/>
</dbReference>
<dbReference type="Pfam" id="PF05188">
    <property type="entry name" value="MutS_II"/>
    <property type="match status" value="1"/>
</dbReference>
<dbReference type="InterPro" id="IPR016151">
    <property type="entry name" value="DNA_mismatch_repair_MutS_N"/>
</dbReference>
<evidence type="ECO:0000256" key="10">
    <source>
        <dbReference type="RuleBase" id="RU003756"/>
    </source>
</evidence>
<dbReference type="Gene3D" id="3.30.420.110">
    <property type="entry name" value="MutS, connector domain"/>
    <property type="match status" value="1"/>
</dbReference>
<dbReference type="GO" id="GO:0030983">
    <property type="term" value="F:mismatched DNA binding"/>
    <property type="evidence" value="ECO:0007669"/>
    <property type="project" value="InterPro"/>
</dbReference>
<evidence type="ECO:0000256" key="9">
    <source>
        <dbReference type="HAMAP-Rule" id="MF_00096"/>
    </source>
</evidence>
<dbReference type="SUPFAM" id="SSF55271">
    <property type="entry name" value="DNA repair protein MutS, domain I"/>
    <property type="match status" value="1"/>
</dbReference>
<dbReference type="InterPro" id="IPR005748">
    <property type="entry name" value="DNA_mismatch_repair_MutS"/>
</dbReference>
<evidence type="ECO:0000313" key="12">
    <source>
        <dbReference type="EMBL" id="MCR9016132.1"/>
    </source>
</evidence>
<dbReference type="SUPFAM" id="SSF48334">
    <property type="entry name" value="DNA repair protein MutS, domain III"/>
    <property type="match status" value="1"/>
</dbReference>
<evidence type="ECO:0000256" key="6">
    <source>
        <dbReference type="ARBA" id="ARBA00023125"/>
    </source>
</evidence>
<dbReference type="GO" id="GO:0005524">
    <property type="term" value="F:ATP binding"/>
    <property type="evidence" value="ECO:0007669"/>
    <property type="project" value="UniProtKB-UniRule"/>
</dbReference>
<evidence type="ECO:0000256" key="4">
    <source>
        <dbReference type="ARBA" id="ARBA00022763"/>
    </source>
</evidence>
<dbReference type="InterPro" id="IPR017261">
    <property type="entry name" value="DNA_mismatch_repair_MutS/MSH"/>
</dbReference>
<dbReference type="Pfam" id="PF01624">
    <property type="entry name" value="MutS_I"/>
    <property type="match status" value="1"/>
</dbReference>
<dbReference type="PANTHER" id="PTHR11361:SF34">
    <property type="entry name" value="DNA MISMATCH REPAIR PROTEIN MSH1, MITOCHONDRIAL"/>
    <property type="match status" value="1"/>
</dbReference>
<dbReference type="InterPro" id="IPR036678">
    <property type="entry name" value="MutS_con_dom_sf"/>
</dbReference>
<dbReference type="SUPFAM" id="SSF53150">
    <property type="entry name" value="DNA repair protein MutS, domain II"/>
    <property type="match status" value="1"/>
</dbReference>
<gene>
    <name evidence="9 12" type="primary">mutS</name>
    <name evidence="12" type="ORF">NU887_13900</name>
</gene>
<keyword evidence="6 9" id="KW-0238">DNA-binding</keyword>
<dbReference type="PROSITE" id="PS00486">
    <property type="entry name" value="DNA_MISMATCH_REPAIR_2"/>
    <property type="match status" value="1"/>
</dbReference>
<keyword evidence="4 9" id="KW-0227">DNA damage</keyword>
<dbReference type="InterPro" id="IPR000432">
    <property type="entry name" value="DNA_mismatch_repair_MutS_C"/>
</dbReference>
<organism evidence="12 13">
    <name type="scientific">Aquiflexum gelatinilyticum</name>
    <dbReference type="NCBI Taxonomy" id="2961943"/>
    <lineage>
        <taxon>Bacteria</taxon>
        <taxon>Pseudomonadati</taxon>
        <taxon>Bacteroidota</taxon>
        <taxon>Cytophagia</taxon>
        <taxon>Cytophagales</taxon>
        <taxon>Cyclobacteriaceae</taxon>
        <taxon>Aquiflexum</taxon>
    </lineage>
</organism>
<keyword evidence="5 9" id="KW-0067">ATP-binding</keyword>
<dbReference type="FunFam" id="3.40.50.300:FF:000870">
    <property type="entry name" value="MutS protein homolog 4"/>
    <property type="match status" value="1"/>
</dbReference>
<dbReference type="FunFam" id="1.10.1420.10:FF:000002">
    <property type="entry name" value="DNA mismatch repair protein MutS"/>
    <property type="match status" value="1"/>
</dbReference>
<dbReference type="InterPro" id="IPR007861">
    <property type="entry name" value="DNA_mismatch_repair_MutS_clamp"/>
</dbReference>
<proteinExistence type="inferred from homology"/>
<evidence type="ECO:0000313" key="13">
    <source>
        <dbReference type="Proteomes" id="UP001142175"/>
    </source>
</evidence>
<dbReference type="AlphaFoldDB" id="A0A9X2P671"/>
<accession>A0A9X2P671</accession>
<protein>
    <recommendedName>
        <fullName evidence="2 9">DNA mismatch repair protein MutS</fullName>
    </recommendedName>
</protein>
<comment type="function">
    <text evidence="8 9">This protein is involved in the repair of mismatches in DNA. It is possible that it carries out the mismatch recognition step. This protein has a weak ATPase activity.</text>
</comment>